<name>A0AAX1TSD9_9FUSO</name>
<evidence type="ECO:0000313" key="1">
    <source>
        <dbReference type="EMBL" id="SQJ00035.1"/>
    </source>
</evidence>
<dbReference type="Gene3D" id="1.10.10.10">
    <property type="entry name" value="Winged helix-like DNA-binding domain superfamily/Winged helix DNA-binding domain"/>
    <property type="match status" value="1"/>
</dbReference>
<dbReference type="Proteomes" id="UP000249008">
    <property type="component" value="Chromosome 1"/>
</dbReference>
<evidence type="ECO:0000313" key="2">
    <source>
        <dbReference type="Proteomes" id="UP000249008"/>
    </source>
</evidence>
<dbReference type="KEGG" id="ful:C4N20_09195"/>
<dbReference type="InterPro" id="IPR036388">
    <property type="entry name" value="WH-like_DNA-bd_sf"/>
</dbReference>
<dbReference type="Pfam" id="PF21205">
    <property type="entry name" value="Rep3_C"/>
    <property type="match status" value="1"/>
</dbReference>
<gene>
    <name evidence="1" type="ORF">NCTC12112_00390</name>
</gene>
<dbReference type="GeneID" id="78454985"/>
<sequence length="392" mass="46569">MKKNFNDYISLSEKEIDIKFNKVFSKKEKILFDFLLKDKEDILNNNILVPILKIKKLLMLGELENILKIFQKLTEKIIIYTVFKLELIEKKGAFSIISSYHIEKNYIKVIFTEEFRSIFQKNSYFQKNDFDILLFFQNDYAIALYNFLKFNISMNKSIEISIQKLKNLLGLEDSYDRFFDFEKMILKPAFQEISKVTKKNLEYTKIKNRDSSNSKIIGLLLEIKDINEQEKATLANGIIEKIEGAISISDIKKDLWTKVFKSLDDKSYDYIIKNVNYSIAHYPKNGFKVFFEEAIDLNYAENRFKNKITKFSETFKCIENIEKKYTSLAQLHSDLFKILANLKFNYLTLNPQFLKSLQSLKIRKELEYFDNDFIIFAEYNDNEISYISLFEN</sequence>
<reference evidence="1 2" key="1">
    <citation type="submission" date="2018-06" db="EMBL/GenBank/DDBJ databases">
        <authorList>
            <consortium name="Pathogen Informatics"/>
            <person name="Doyle S."/>
        </authorList>
    </citation>
    <scope>NUCLEOTIDE SEQUENCE [LARGE SCALE GENOMIC DNA]</scope>
    <source>
        <strain evidence="1 2">NCTC12112</strain>
    </source>
</reference>
<organism evidence="1 2">
    <name type="scientific">Fusobacterium ulcerans</name>
    <dbReference type="NCBI Taxonomy" id="861"/>
    <lineage>
        <taxon>Bacteria</taxon>
        <taxon>Fusobacteriati</taxon>
        <taxon>Fusobacteriota</taxon>
        <taxon>Fusobacteriia</taxon>
        <taxon>Fusobacteriales</taxon>
        <taxon>Fusobacteriaceae</taxon>
        <taxon>Fusobacterium</taxon>
    </lineage>
</organism>
<dbReference type="RefSeq" id="WP_005979302.1">
    <property type="nucleotide sequence ID" value="NZ_BAABXY010000001.1"/>
</dbReference>
<proteinExistence type="predicted"/>
<dbReference type="SUPFAM" id="SSF46785">
    <property type="entry name" value="Winged helix' DNA-binding domain"/>
    <property type="match status" value="1"/>
</dbReference>
<dbReference type="AlphaFoldDB" id="A0AAX1TSD9"/>
<accession>A0AAX1TSD9</accession>
<protein>
    <submittedName>
        <fullName evidence="1">Protein involved in initiation of plasmid replication</fullName>
    </submittedName>
</protein>
<dbReference type="EMBL" id="LS483487">
    <property type="protein sequence ID" value="SQJ00035.1"/>
    <property type="molecule type" value="Genomic_DNA"/>
</dbReference>
<dbReference type="InterPro" id="IPR036390">
    <property type="entry name" value="WH_DNA-bd_sf"/>
</dbReference>